<feature type="chain" id="PRO_5037702725" description="Excalibur calcium-binding protein" evidence="3">
    <location>
        <begin position="27"/>
        <end position="134"/>
    </location>
</feature>
<gene>
    <name evidence="4" type="ORF">GCM10012282_81260</name>
</gene>
<feature type="signal peptide" evidence="3">
    <location>
        <begin position="1"/>
        <end position="26"/>
    </location>
</feature>
<proteinExistence type="predicted"/>
<comment type="caution">
    <text evidence="4">The sequence shown here is derived from an EMBL/GenBank/DDBJ whole genome shotgun (WGS) entry which is preliminary data.</text>
</comment>
<feature type="region of interest" description="Disordered" evidence="1">
    <location>
        <begin position="41"/>
        <end position="92"/>
    </location>
</feature>
<evidence type="ECO:0000256" key="2">
    <source>
        <dbReference type="SAM" id="Phobius"/>
    </source>
</evidence>
<dbReference type="AlphaFoldDB" id="A0A917UPA8"/>
<keyword evidence="2" id="KW-0472">Membrane</keyword>
<evidence type="ECO:0000256" key="3">
    <source>
        <dbReference type="SAM" id="SignalP"/>
    </source>
</evidence>
<keyword evidence="3" id="KW-0732">Signal</keyword>
<feature type="compositionally biased region" description="Basic and acidic residues" evidence="1">
    <location>
        <begin position="45"/>
        <end position="57"/>
    </location>
</feature>
<accession>A0A917UPA8</accession>
<keyword evidence="2" id="KW-1133">Transmembrane helix</keyword>
<feature type="compositionally biased region" description="Low complexity" evidence="1">
    <location>
        <begin position="73"/>
        <end position="87"/>
    </location>
</feature>
<reference evidence="4" key="2">
    <citation type="submission" date="2020-09" db="EMBL/GenBank/DDBJ databases">
        <authorList>
            <person name="Sun Q."/>
            <person name="Zhou Y."/>
        </authorList>
    </citation>
    <scope>NUCLEOTIDE SEQUENCE</scope>
    <source>
        <strain evidence="4">CGMCC 4.7272</strain>
    </source>
</reference>
<protein>
    <recommendedName>
        <fullName evidence="6">Excalibur calcium-binding protein</fullName>
    </recommendedName>
</protein>
<dbReference type="Proteomes" id="UP000625682">
    <property type="component" value="Unassembled WGS sequence"/>
</dbReference>
<feature type="transmembrane region" description="Helical" evidence="2">
    <location>
        <begin position="104"/>
        <end position="123"/>
    </location>
</feature>
<keyword evidence="5" id="KW-1185">Reference proteome</keyword>
<evidence type="ECO:0000313" key="4">
    <source>
        <dbReference type="EMBL" id="GGJ72119.1"/>
    </source>
</evidence>
<dbReference type="RefSeq" id="WP_189152399.1">
    <property type="nucleotide sequence ID" value="NZ_BAABER010000083.1"/>
</dbReference>
<name>A0A917UPA8_9ACTN</name>
<organism evidence="4 5">
    <name type="scientific">Streptomyces lacrimifluminis</name>
    <dbReference type="NCBI Taxonomy" id="1500077"/>
    <lineage>
        <taxon>Bacteria</taxon>
        <taxon>Bacillati</taxon>
        <taxon>Actinomycetota</taxon>
        <taxon>Actinomycetes</taxon>
        <taxon>Kitasatosporales</taxon>
        <taxon>Streptomycetaceae</taxon>
        <taxon>Streptomyces</taxon>
    </lineage>
</organism>
<dbReference type="EMBL" id="BMMU01000084">
    <property type="protein sequence ID" value="GGJ72119.1"/>
    <property type="molecule type" value="Genomic_DNA"/>
</dbReference>
<evidence type="ECO:0000313" key="5">
    <source>
        <dbReference type="Proteomes" id="UP000625682"/>
    </source>
</evidence>
<sequence length="134" mass="13889">MRIRSAFTTAGAVALAVGPLAGLAHAQPDLDCRDFAFQEDAQAELNRDPSDPHRLDEDQGPDDGIACEVLPHRSTTSTTAATPLPTRGVQGGIGGSTGPADFEWALGAALACTSLVAAGAYAARRRRGASPRRH</sequence>
<evidence type="ECO:0000256" key="1">
    <source>
        <dbReference type="SAM" id="MobiDB-lite"/>
    </source>
</evidence>
<keyword evidence="2" id="KW-0812">Transmembrane</keyword>
<evidence type="ECO:0008006" key="6">
    <source>
        <dbReference type="Google" id="ProtNLM"/>
    </source>
</evidence>
<reference evidence="4" key="1">
    <citation type="journal article" date="2014" name="Int. J. Syst. Evol. Microbiol.">
        <title>Complete genome sequence of Corynebacterium casei LMG S-19264T (=DSM 44701T), isolated from a smear-ripened cheese.</title>
        <authorList>
            <consortium name="US DOE Joint Genome Institute (JGI-PGF)"/>
            <person name="Walter F."/>
            <person name="Albersmeier A."/>
            <person name="Kalinowski J."/>
            <person name="Ruckert C."/>
        </authorList>
    </citation>
    <scope>NUCLEOTIDE SEQUENCE</scope>
    <source>
        <strain evidence="4">CGMCC 4.7272</strain>
    </source>
</reference>